<comment type="caution">
    <text evidence="1">The sequence shown here is derived from an EMBL/GenBank/DDBJ whole genome shotgun (WGS) entry which is preliminary data.</text>
</comment>
<keyword evidence="2" id="KW-1185">Reference proteome</keyword>
<accession>A0AAD3SN34</accession>
<organism evidence="1 2">
    <name type="scientific">Nepenthes gracilis</name>
    <name type="common">Slender pitcher plant</name>
    <dbReference type="NCBI Taxonomy" id="150966"/>
    <lineage>
        <taxon>Eukaryota</taxon>
        <taxon>Viridiplantae</taxon>
        <taxon>Streptophyta</taxon>
        <taxon>Embryophyta</taxon>
        <taxon>Tracheophyta</taxon>
        <taxon>Spermatophyta</taxon>
        <taxon>Magnoliopsida</taxon>
        <taxon>eudicotyledons</taxon>
        <taxon>Gunneridae</taxon>
        <taxon>Pentapetalae</taxon>
        <taxon>Caryophyllales</taxon>
        <taxon>Nepenthaceae</taxon>
        <taxon>Nepenthes</taxon>
    </lineage>
</organism>
<proteinExistence type="predicted"/>
<reference evidence="1" key="1">
    <citation type="submission" date="2023-05" db="EMBL/GenBank/DDBJ databases">
        <title>Nepenthes gracilis genome sequencing.</title>
        <authorList>
            <person name="Fukushima K."/>
        </authorList>
    </citation>
    <scope>NUCLEOTIDE SEQUENCE</scope>
    <source>
        <strain evidence="1">SING2019-196</strain>
    </source>
</reference>
<protein>
    <submittedName>
        <fullName evidence="1">Uncharacterized protein</fullName>
    </submittedName>
</protein>
<gene>
    <name evidence="1" type="ORF">Nepgr_015328</name>
</gene>
<dbReference type="EMBL" id="BSYO01000013">
    <property type="protein sequence ID" value="GMH13487.1"/>
    <property type="molecule type" value="Genomic_DNA"/>
</dbReference>
<evidence type="ECO:0000313" key="2">
    <source>
        <dbReference type="Proteomes" id="UP001279734"/>
    </source>
</evidence>
<evidence type="ECO:0000313" key="1">
    <source>
        <dbReference type="EMBL" id="GMH13487.1"/>
    </source>
</evidence>
<dbReference type="Proteomes" id="UP001279734">
    <property type="component" value="Unassembled WGS sequence"/>
</dbReference>
<sequence length="95" mass="10505">MDFLISTLVFTATTSITSVAHPRPLPVLGIMWQFLMPSKDDSWQVLIIGHNYQRLLVGPVAIVGGKWAVHCYWGPFGQSPPMATRGRSVSPCRLP</sequence>
<dbReference type="AlphaFoldDB" id="A0AAD3SN34"/>
<name>A0AAD3SN34_NEPGR</name>